<sequence>MLPRYGGVSVLRAEHDHGGDDDGSHGQAHAEGAVPPGQRVRTIEPFGDVTAVPCDDTGCTTHPSDYDTRRAWTVPGFDPDEVLAVRSGLAPSRSSSRTRWTRTRPGASST</sequence>
<evidence type="ECO:0000313" key="3">
    <source>
        <dbReference type="Proteomes" id="UP001500221"/>
    </source>
</evidence>
<keyword evidence="3" id="KW-1185">Reference proteome</keyword>
<gene>
    <name evidence="2" type="ORF">GCM10023340_09870</name>
</gene>
<accession>A0ABP9PHK0</accession>
<feature type="compositionally biased region" description="Basic and acidic residues" evidence="1">
    <location>
        <begin position="12"/>
        <end position="24"/>
    </location>
</feature>
<evidence type="ECO:0000313" key="2">
    <source>
        <dbReference type="EMBL" id="GAA5143736.1"/>
    </source>
</evidence>
<dbReference type="EMBL" id="BAABKG010000001">
    <property type="protein sequence ID" value="GAA5143736.1"/>
    <property type="molecule type" value="Genomic_DNA"/>
</dbReference>
<name>A0ABP9PHK0_9ACTN</name>
<protein>
    <submittedName>
        <fullName evidence="2">Uncharacterized protein</fullName>
    </submittedName>
</protein>
<comment type="caution">
    <text evidence="2">The sequence shown here is derived from an EMBL/GenBank/DDBJ whole genome shotgun (WGS) entry which is preliminary data.</text>
</comment>
<feature type="region of interest" description="Disordered" evidence="1">
    <location>
        <begin position="88"/>
        <end position="110"/>
    </location>
</feature>
<dbReference type="Proteomes" id="UP001500221">
    <property type="component" value="Unassembled WGS sequence"/>
</dbReference>
<feature type="region of interest" description="Disordered" evidence="1">
    <location>
        <begin position="1"/>
        <end position="40"/>
    </location>
</feature>
<organism evidence="2 3">
    <name type="scientific">Nocardioides marinquilinus</name>
    <dbReference type="NCBI Taxonomy" id="1210400"/>
    <lineage>
        <taxon>Bacteria</taxon>
        <taxon>Bacillati</taxon>
        <taxon>Actinomycetota</taxon>
        <taxon>Actinomycetes</taxon>
        <taxon>Propionibacteriales</taxon>
        <taxon>Nocardioidaceae</taxon>
        <taxon>Nocardioides</taxon>
    </lineage>
</organism>
<reference evidence="3" key="1">
    <citation type="journal article" date="2019" name="Int. J. Syst. Evol. Microbiol.">
        <title>The Global Catalogue of Microorganisms (GCM) 10K type strain sequencing project: providing services to taxonomists for standard genome sequencing and annotation.</title>
        <authorList>
            <consortium name="The Broad Institute Genomics Platform"/>
            <consortium name="The Broad Institute Genome Sequencing Center for Infectious Disease"/>
            <person name="Wu L."/>
            <person name="Ma J."/>
        </authorList>
    </citation>
    <scope>NUCLEOTIDE SEQUENCE [LARGE SCALE GENOMIC DNA]</scope>
    <source>
        <strain evidence="3">JCM 18459</strain>
    </source>
</reference>
<proteinExistence type="predicted"/>
<evidence type="ECO:0000256" key="1">
    <source>
        <dbReference type="SAM" id="MobiDB-lite"/>
    </source>
</evidence>